<feature type="transmembrane region" description="Helical" evidence="6">
    <location>
        <begin position="60"/>
        <end position="83"/>
    </location>
</feature>
<keyword evidence="3 6" id="KW-0812">Transmembrane</keyword>
<comment type="subcellular location">
    <subcellularLocation>
        <location evidence="1">Cell membrane</location>
        <topology evidence="1">Multi-pass membrane protein</topology>
    </subcellularLocation>
</comment>
<evidence type="ECO:0000313" key="8">
    <source>
        <dbReference type="EMBL" id="BAU95762.1"/>
    </source>
</evidence>
<keyword evidence="5 6" id="KW-0472">Membrane</keyword>
<evidence type="ECO:0000256" key="2">
    <source>
        <dbReference type="ARBA" id="ARBA00022448"/>
    </source>
</evidence>
<protein>
    <recommendedName>
        <fullName evidence="7">Major facilitator superfamily (MFS) profile domain-containing protein</fullName>
    </recommendedName>
</protein>
<dbReference type="KEGG" id="csur:N24_1500"/>
<reference evidence="8 9" key="1">
    <citation type="submission" date="2016-02" db="EMBL/GenBank/DDBJ databases">
        <title>Corynebacterium glutamicum N24 whole genome sequencing project.</title>
        <authorList>
            <person name="Matsutani M."/>
            <person name="Nangtapong N."/>
            <person name="Yakushi T."/>
            <person name="Matsushita K."/>
        </authorList>
    </citation>
    <scope>NUCLEOTIDE SEQUENCE [LARGE SCALE GENOMIC DNA]</scope>
    <source>
        <strain evidence="8 9">N24</strain>
    </source>
</reference>
<evidence type="ECO:0000256" key="1">
    <source>
        <dbReference type="ARBA" id="ARBA00004651"/>
    </source>
</evidence>
<organism evidence="8 9">
    <name type="scientific">Corynebacterium suranareeae</name>
    <dbReference type="NCBI Taxonomy" id="2506452"/>
    <lineage>
        <taxon>Bacteria</taxon>
        <taxon>Bacillati</taxon>
        <taxon>Actinomycetota</taxon>
        <taxon>Actinomycetes</taxon>
        <taxon>Mycobacteriales</taxon>
        <taxon>Corynebacteriaceae</taxon>
        <taxon>Corynebacterium</taxon>
    </lineage>
</organism>
<dbReference type="GO" id="GO:0022857">
    <property type="term" value="F:transmembrane transporter activity"/>
    <property type="evidence" value="ECO:0007669"/>
    <property type="project" value="InterPro"/>
</dbReference>
<dbReference type="InterPro" id="IPR050814">
    <property type="entry name" value="Myo-inositol_Transporter"/>
</dbReference>
<dbReference type="InterPro" id="IPR005828">
    <property type="entry name" value="MFS_sugar_transport-like"/>
</dbReference>
<dbReference type="InterPro" id="IPR036259">
    <property type="entry name" value="MFS_trans_sf"/>
</dbReference>
<keyword evidence="9" id="KW-1185">Reference proteome</keyword>
<dbReference type="InterPro" id="IPR020846">
    <property type="entry name" value="MFS_dom"/>
</dbReference>
<dbReference type="Proteomes" id="UP000218244">
    <property type="component" value="Chromosome"/>
</dbReference>
<dbReference type="PROSITE" id="PS50850">
    <property type="entry name" value="MFS"/>
    <property type="match status" value="1"/>
</dbReference>
<keyword evidence="2" id="KW-0813">Transport</keyword>
<name>A0A161JNX4_9CORY</name>
<evidence type="ECO:0000313" key="9">
    <source>
        <dbReference type="Proteomes" id="UP000218244"/>
    </source>
</evidence>
<dbReference type="Gene3D" id="1.20.1250.20">
    <property type="entry name" value="MFS general substrate transporter like domains"/>
    <property type="match status" value="1"/>
</dbReference>
<dbReference type="PANTHER" id="PTHR48020:SF12">
    <property type="entry name" value="PROTON MYO-INOSITOL COTRANSPORTER"/>
    <property type="match status" value="1"/>
</dbReference>
<evidence type="ECO:0000256" key="4">
    <source>
        <dbReference type="ARBA" id="ARBA00022989"/>
    </source>
</evidence>
<evidence type="ECO:0000256" key="6">
    <source>
        <dbReference type="SAM" id="Phobius"/>
    </source>
</evidence>
<evidence type="ECO:0000259" key="7">
    <source>
        <dbReference type="PROSITE" id="PS50850"/>
    </source>
</evidence>
<dbReference type="PANTHER" id="PTHR48020">
    <property type="entry name" value="PROTON MYO-INOSITOL COTRANSPORTER"/>
    <property type="match status" value="1"/>
</dbReference>
<proteinExistence type="predicted"/>
<evidence type="ECO:0000256" key="3">
    <source>
        <dbReference type="ARBA" id="ARBA00022692"/>
    </source>
</evidence>
<dbReference type="GO" id="GO:0005886">
    <property type="term" value="C:plasma membrane"/>
    <property type="evidence" value="ECO:0007669"/>
    <property type="project" value="UniProtKB-SubCell"/>
</dbReference>
<feature type="transmembrane region" description="Helical" evidence="6">
    <location>
        <begin position="89"/>
        <end position="108"/>
    </location>
</feature>
<accession>A0A161JNX4</accession>
<dbReference type="Pfam" id="PF00083">
    <property type="entry name" value="Sugar_tr"/>
    <property type="match status" value="1"/>
</dbReference>
<dbReference type="EMBL" id="AP017369">
    <property type="protein sequence ID" value="BAU95762.1"/>
    <property type="molecule type" value="Genomic_DNA"/>
</dbReference>
<dbReference type="AlphaFoldDB" id="A0A161JNX4"/>
<sequence>MVTLVHTTILIVALTMDASVARAWIMLALFVTFMFFVQLCLNAPIWVALSEMFPLHLRGLGMGISVFCMWIVNAGITLAFPIVVDIAGLQGMFGIFAVANALLILFLWKTLPNTSDKSLEELEESFSAGDFR</sequence>
<feature type="domain" description="Major facilitator superfamily (MFS) profile" evidence="7">
    <location>
        <begin position="1"/>
        <end position="115"/>
    </location>
</feature>
<feature type="transmembrane region" description="Helical" evidence="6">
    <location>
        <begin position="23"/>
        <end position="48"/>
    </location>
</feature>
<gene>
    <name evidence="8" type="ORF">N24_1500</name>
</gene>
<evidence type="ECO:0000256" key="5">
    <source>
        <dbReference type="ARBA" id="ARBA00023136"/>
    </source>
</evidence>
<keyword evidence="4 6" id="KW-1133">Transmembrane helix</keyword>
<dbReference type="SUPFAM" id="SSF103473">
    <property type="entry name" value="MFS general substrate transporter"/>
    <property type="match status" value="1"/>
</dbReference>